<accession>A0A9D9BYV5</accession>
<sequence>MNYLIGGYRLVVNLVKGLPEGWNDRNGITRSQELDAGRLSLLLKEDLKDRLRFNLLTLKPELDGIELAETEITYLYVKLGECGWKIGKQSAIDSIIYAARKNCYDPVQEYLLSLEQQRKELNLYEADIDNIAKDYMKVEDELSNKMVKNWLVGQVRRAFHRGIKHDTMLVLQGGQGLGKSSFFSALMPKADWFSDTPTSDQKDRLLIIQSSWCYEIAELENLTSKNESFKVKALLTSSYDTFRPPYGRSLIKAARPSCLVGTANSTDLLTDETGHRRFNFVRVTEPINIEQVKKDRDAIWLSAVLSYREGYEPILDQEESQLSEVRSADYEKENIFFDIVQDYLESAPDYFTTRQVFLGTQLITPYENPKQLDAIQVGKVLTSLGYEKRQKRLNKTRGRYWHKKGTQGKVPSVPSPEDDDVTGDSPAIDSDSGKLSHVTTKNKESNQKESQPHKAIRWESGEDNVTPKKTFSNVVVGYNKPSHPKMSQEEQEKKFQELNEYWDRLNK</sequence>
<protein>
    <recommendedName>
        <fullName evidence="3">Virulence-associated protein E-like domain-containing protein</fullName>
    </recommendedName>
</protein>
<gene>
    <name evidence="4" type="ORF">JJ833_04120</name>
</gene>
<evidence type="ECO:0000256" key="2">
    <source>
        <dbReference type="SAM" id="MobiDB-lite"/>
    </source>
</evidence>
<evidence type="ECO:0000313" key="4">
    <source>
        <dbReference type="EMBL" id="MBO6988033.1"/>
    </source>
</evidence>
<feature type="region of interest" description="Disordered" evidence="2">
    <location>
        <begin position="395"/>
        <end position="466"/>
    </location>
</feature>
<feature type="compositionally biased region" description="Basic residues" evidence="2">
    <location>
        <begin position="395"/>
        <end position="406"/>
    </location>
</feature>
<proteinExistence type="predicted"/>
<reference evidence="4" key="1">
    <citation type="journal article" date="2021" name="Front. Mar. Sci.">
        <title>Genomes of Diverse Isolates of Prochlorococcus High-Light-Adapted Clade II in the Western Pacific Ocean.</title>
        <authorList>
            <person name="Yan W."/>
            <person name="Feng X."/>
            <person name="Zhang W."/>
            <person name="Nawaz M.Z."/>
            <person name="Luo T."/>
            <person name="Zhang R."/>
            <person name="Jiao N."/>
        </authorList>
    </citation>
    <scope>NUCLEOTIDE SEQUENCE</scope>
    <source>
        <strain evidence="4">XMU1424</strain>
    </source>
</reference>
<feature type="coiled-coil region" evidence="1">
    <location>
        <begin position="107"/>
        <end position="141"/>
    </location>
</feature>
<keyword evidence="1" id="KW-0175">Coiled coil</keyword>
<dbReference type="InterPro" id="IPR007936">
    <property type="entry name" value="VapE-like_dom"/>
</dbReference>
<comment type="caution">
    <text evidence="4">The sequence shown here is derived from an EMBL/GenBank/DDBJ whole genome shotgun (WGS) entry which is preliminary data.</text>
</comment>
<dbReference type="Pfam" id="PF05272">
    <property type="entry name" value="VapE-like_dom"/>
    <property type="match status" value="1"/>
</dbReference>
<dbReference type="PANTHER" id="PTHR34985">
    <property type="entry name" value="SLR0554 PROTEIN"/>
    <property type="match status" value="1"/>
</dbReference>
<feature type="domain" description="Virulence-associated protein E-like" evidence="3">
    <location>
        <begin position="126"/>
        <end position="326"/>
    </location>
</feature>
<name>A0A9D9BYV5_PROMR</name>
<evidence type="ECO:0000256" key="1">
    <source>
        <dbReference type="SAM" id="Coils"/>
    </source>
</evidence>
<feature type="compositionally biased region" description="Basic and acidic residues" evidence="2">
    <location>
        <begin position="441"/>
        <end position="460"/>
    </location>
</feature>
<dbReference type="AlphaFoldDB" id="A0A9D9BYV5"/>
<evidence type="ECO:0000259" key="3">
    <source>
        <dbReference type="Pfam" id="PF05272"/>
    </source>
</evidence>
<dbReference type="PANTHER" id="PTHR34985:SF1">
    <property type="entry name" value="SLR0554 PROTEIN"/>
    <property type="match status" value="1"/>
</dbReference>
<organism evidence="4">
    <name type="scientific">Prochlorococcus marinus XMU1424</name>
    <dbReference type="NCBI Taxonomy" id="2774497"/>
    <lineage>
        <taxon>Bacteria</taxon>
        <taxon>Bacillati</taxon>
        <taxon>Cyanobacteriota</taxon>
        <taxon>Cyanophyceae</taxon>
        <taxon>Synechococcales</taxon>
        <taxon>Prochlorococcaceae</taxon>
        <taxon>Prochlorococcus</taxon>
    </lineage>
</organism>
<dbReference type="EMBL" id="JAEPLE010000002">
    <property type="protein sequence ID" value="MBO6988033.1"/>
    <property type="molecule type" value="Genomic_DNA"/>
</dbReference>